<organism evidence="3 4">
    <name type="scientific">Sinisalibacter aestuarii</name>
    <dbReference type="NCBI Taxonomy" id="2949426"/>
    <lineage>
        <taxon>Bacteria</taxon>
        <taxon>Pseudomonadati</taxon>
        <taxon>Pseudomonadota</taxon>
        <taxon>Alphaproteobacteria</taxon>
        <taxon>Rhodobacterales</taxon>
        <taxon>Roseobacteraceae</taxon>
        <taxon>Sinisalibacter</taxon>
    </lineage>
</organism>
<dbReference type="PROSITE" id="PS50234">
    <property type="entry name" value="VWFA"/>
    <property type="match status" value="1"/>
</dbReference>
<dbReference type="InterPro" id="IPR036465">
    <property type="entry name" value="vWFA_dom_sf"/>
</dbReference>
<evidence type="ECO:0000259" key="2">
    <source>
        <dbReference type="PROSITE" id="PS50234"/>
    </source>
</evidence>
<dbReference type="EMBL" id="BROH01000004">
    <property type="protein sequence ID" value="GKY87942.1"/>
    <property type="molecule type" value="Genomic_DNA"/>
</dbReference>
<name>A0ABQ5LSH9_9RHOB</name>
<dbReference type="InterPro" id="IPR002035">
    <property type="entry name" value="VWF_A"/>
</dbReference>
<feature type="chain" id="PRO_5045277173" description="VWFA domain-containing protein" evidence="1">
    <location>
        <begin position="19"/>
        <end position="835"/>
    </location>
</feature>
<keyword evidence="4" id="KW-1185">Reference proteome</keyword>
<dbReference type="Proteomes" id="UP001144205">
    <property type="component" value="Unassembled WGS sequence"/>
</dbReference>
<protein>
    <recommendedName>
        <fullName evidence="2">VWFA domain-containing protein</fullName>
    </recommendedName>
</protein>
<accession>A0ABQ5LSH9</accession>
<reference evidence="3" key="1">
    <citation type="journal article" date="2023" name="Int. J. Syst. Evol. Microbiol.">
        <title>Sinisalibacter aestuarii sp. nov., isolated from estuarine sediment of the Arakawa River.</title>
        <authorList>
            <person name="Arafat S.T."/>
            <person name="Hirano S."/>
            <person name="Sato A."/>
            <person name="Takeuchi K."/>
            <person name="Yasuda T."/>
            <person name="Terahara T."/>
            <person name="Hamada M."/>
            <person name="Kobayashi T."/>
        </authorList>
    </citation>
    <scope>NUCLEOTIDE SEQUENCE</scope>
    <source>
        <strain evidence="3">B-399</strain>
    </source>
</reference>
<dbReference type="SUPFAM" id="SSF53300">
    <property type="entry name" value="vWA-like"/>
    <property type="match status" value="1"/>
</dbReference>
<feature type="domain" description="VWFA" evidence="2">
    <location>
        <begin position="23"/>
        <end position="201"/>
    </location>
</feature>
<gene>
    <name evidence="3" type="ORF">STA1M1_18110</name>
</gene>
<evidence type="ECO:0000313" key="4">
    <source>
        <dbReference type="Proteomes" id="UP001144205"/>
    </source>
</evidence>
<comment type="caution">
    <text evidence="3">The sequence shown here is derived from an EMBL/GenBank/DDBJ whole genome shotgun (WGS) entry which is preliminary data.</text>
</comment>
<dbReference type="SMART" id="SM00327">
    <property type="entry name" value="VWA"/>
    <property type="match status" value="1"/>
</dbReference>
<evidence type="ECO:0000313" key="3">
    <source>
        <dbReference type="EMBL" id="GKY87942.1"/>
    </source>
</evidence>
<dbReference type="Gene3D" id="3.40.50.410">
    <property type="entry name" value="von Willebrand factor, type A domain"/>
    <property type="match status" value="1"/>
</dbReference>
<sequence>MLRLLAFVLFLLPGLAFAQGAPRTILVLDGSGSMWGQIDGVNKIVIAREVMADLLATLPAERELGLMSYGHRRKGDCADIEMLIEPGTDRAAIADAVNAINPKGKTPLSAAVIQAAEALRYTEEEATVILISDGIETCELDPCAVGRELEATGVGFTAHVIGFDVADPEALAQLQCLAEETGGQFRTAGNADELAEALDVVVAEPEPEPEPEPFFAEVTFRATEGENGPQITEGLHWVIGSDEGGPEVAVSDEATLTVTLPAATSRADVTRLADEATASEVFTLTETSPTSLTVTLVLPPFAPPASLDAPGSAPAGSVVPVTWQGPNAERDYLVTATADMSGSQYIDYSYLESGEGNTVMLQMPPEPGTYELRYILTEGNKVLATRMIEITPLTITLAPPEAATIGQDAPVNWTGPGYPRDYISVAAPDQPDNQYVTYSYVENGSPLDVRMPPEPGSYELRYVLGASGHVAARMPFEVGDTATSVNGPAEAAAGATITVGWTGPDAQNDYIAIAPVGSPDNQYKGYTYTEAGNPLELRLPQEPGEYELRYVLNQKATVLARSPITLTPVTATLDAPESAAAGSALAIGWSGPDYDRDYVAIAPLGAKDGDYVSYGYTGNGNPATFQAPTEPGEYELRYIANDNGSAVIARRPITIVAVTASLDAPASAPAGSTRPIGWTGPGSTRDYIAIARPADAANRYETYEYTRDDKPVEMDIPAEPGSYELRYIQAGSPAQILASMPFEVTAVSASLAAAPTAPAGGTLSVTWEGPGYSRDYIAIAGPGDAAAAYESYEYAHRGSPLIIDVPDEPGAYELRYVISNRAGRAVIGAVPLTVE</sequence>
<feature type="signal peptide" evidence="1">
    <location>
        <begin position="1"/>
        <end position="18"/>
    </location>
</feature>
<dbReference type="Pfam" id="PF13519">
    <property type="entry name" value="VWA_2"/>
    <property type="match status" value="1"/>
</dbReference>
<proteinExistence type="predicted"/>
<dbReference type="RefSeq" id="WP_281841931.1">
    <property type="nucleotide sequence ID" value="NZ_BROH01000004.1"/>
</dbReference>
<keyword evidence="1" id="KW-0732">Signal</keyword>
<evidence type="ECO:0000256" key="1">
    <source>
        <dbReference type="SAM" id="SignalP"/>
    </source>
</evidence>